<dbReference type="PANTHER" id="PTHR16318:SF0">
    <property type="entry name" value="GAMMA-SECRETASE SUBUNIT PEN-2"/>
    <property type="match status" value="1"/>
</dbReference>
<dbReference type="GO" id="GO:0070765">
    <property type="term" value="C:gamma-secretase complex"/>
    <property type="evidence" value="ECO:0007669"/>
    <property type="project" value="TreeGrafter"/>
</dbReference>
<proteinExistence type="inferred from homology"/>
<feature type="non-terminal residue" evidence="9">
    <location>
        <position position="101"/>
    </location>
</feature>
<keyword evidence="4 8" id="KW-0812">Transmembrane</keyword>
<evidence type="ECO:0000256" key="2">
    <source>
        <dbReference type="ARBA" id="ARBA00009607"/>
    </source>
</evidence>
<keyword evidence="10" id="KW-1185">Reference proteome</keyword>
<organism evidence="9 10">
    <name type="scientific">Brenthis ino</name>
    <name type="common">lesser marbled fritillary</name>
    <dbReference type="NCBI Taxonomy" id="405034"/>
    <lineage>
        <taxon>Eukaryota</taxon>
        <taxon>Metazoa</taxon>
        <taxon>Ecdysozoa</taxon>
        <taxon>Arthropoda</taxon>
        <taxon>Hexapoda</taxon>
        <taxon>Insecta</taxon>
        <taxon>Pterygota</taxon>
        <taxon>Neoptera</taxon>
        <taxon>Endopterygota</taxon>
        <taxon>Lepidoptera</taxon>
        <taxon>Glossata</taxon>
        <taxon>Ditrysia</taxon>
        <taxon>Papilionoidea</taxon>
        <taxon>Nymphalidae</taxon>
        <taxon>Heliconiinae</taxon>
        <taxon>Argynnini</taxon>
        <taxon>Brenthis</taxon>
    </lineage>
</organism>
<evidence type="ECO:0000256" key="7">
    <source>
        <dbReference type="ARBA" id="ARBA00023136"/>
    </source>
</evidence>
<feature type="transmembrane region" description="Helical" evidence="8">
    <location>
        <begin position="17"/>
        <end position="36"/>
    </location>
</feature>
<dbReference type="GO" id="GO:0007220">
    <property type="term" value="P:Notch receptor processing"/>
    <property type="evidence" value="ECO:0007669"/>
    <property type="project" value="TreeGrafter"/>
</dbReference>
<reference evidence="9" key="1">
    <citation type="submission" date="2021-12" db="EMBL/GenBank/DDBJ databases">
        <authorList>
            <person name="Martin H S."/>
        </authorList>
    </citation>
    <scope>NUCLEOTIDE SEQUENCE</scope>
</reference>
<dbReference type="Pfam" id="PF10251">
    <property type="entry name" value="PEN-2"/>
    <property type="match status" value="1"/>
</dbReference>
<sequence length="101" mass="11692">MDINKLPNDKKLYLCRWYFKVGCVLLPFVWAVNAVWFFKEAFIKPPYDEQKQIKRYVIMSGAGAIVWAIVLLSWVVAFQVQRVSWGSTGDYLSFVVPLGRA</sequence>
<protein>
    <recommendedName>
        <fullName evidence="3">Gamma-secretase subunit PEN-2</fullName>
    </recommendedName>
</protein>
<dbReference type="GO" id="GO:0007219">
    <property type="term" value="P:Notch signaling pathway"/>
    <property type="evidence" value="ECO:0007669"/>
    <property type="project" value="UniProtKB-KW"/>
</dbReference>
<dbReference type="Proteomes" id="UP000838878">
    <property type="component" value="Chromosome 1"/>
</dbReference>
<gene>
    <name evidence="9" type="ORF">BINO364_LOCUS24</name>
</gene>
<keyword evidence="5" id="KW-0914">Notch signaling pathway</keyword>
<evidence type="ECO:0000313" key="9">
    <source>
        <dbReference type="EMBL" id="CAH0712792.1"/>
    </source>
</evidence>
<comment type="similarity">
    <text evidence="2">Belongs to the PEN-2 family.</text>
</comment>
<evidence type="ECO:0000256" key="8">
    <source>
        <dbReference type="SAM" id="Phobius"/>
    </source>
</evidence>
<feature type="transmembrane region" description="Helical" evidence="8">
    <location>
        <begin position="56"/>
        <end position="77"/>
    </location>
</feature>
<dbReference type="InterPro" id="IPR019379">
    <property type="entry name" value="Gamma_Secretase_Asp_P_PEN2"/>
</dbReference>
<evidence type="ECO:0000256" key="4">
    <source>
        <dbReference type="ARBA" id="ARBA00022692"/>
    </source>
</evidence>
<evidence type="ECO:0000256" key="6">
    <source>
        <dbReference type="ARBA" id="ARBA00022989"/>
    </source>
</evidence>
<evidence type="ECO:0000256" key="3">
    <source>
        <dbReference type="ARBA" id="ARBA00018306"/>
    </source>
</evidence>
<name>A0A8S4HV04_9NEOP</name>
<dbReference type="OrthoDB" id="524898at2759"/>
<evidence type="ECO:0000256" key="1">
    <source>
        <dbReference type="ARBA" id="ARBA00004141"/>
    </source>
</evidence>
<keyword evidence="6 8" id="KW-1133">Transmembrane helix</keyword>
<accession>A0A8S4HV04</accession>
<dbReference type="AlphaFoldDB" id="A0A8S4HV04"/>
<evidence type="ECO:0000313" key="10">
    <source>
        <dbReference type="Proteomes" id="UP000838878"/>
    </source>
</evidence>
<comment type="subcellular location">
    <subcellularLocation>
        <location evidence="1">Membrane</location>
        <topology evidence="1">Multi-pass membrane protein</topology>
    </subcellularLocation>
</comment>
<dbReference type="PANTHER" id="PTHR16318">
    <property type="entry name" value="GAMMA-SECRETASE SUBUNIT PEN-2"/>
    <property type="match status" value="1"/>
</dbReference>
<evidence type="ECO:0000256" key="5">
    <source>
        <dbReference type="ARBA" id="ARBA00022976"/>
    </source>
</evidence>
<dbReference type="EMBL" id="OV170221">
    <property type="protein sequence ID" value="CAH0712792.1"/>
    <property type="molecule type" value="Genomic_DNA"/>
</dbReference>
<keyword evidence="7 8" id="KW-0472">Membrane</keyword>